<dbReference type="AlphaFoldDB" id="A0A1T4VMR1"/>
<dbReference type="Pfam" id="PF06949">
    <property type="entry name" value="DUF1292"/>
    <property type="match status" value="1"/>
</dbReference>
<reference evidence="1 2" key="1">
    <citation type="submission" date="2017-02" db="EMBL/GenBank/DDBJ databases">
        <authorList>
            <person name="Peterson S.W."/>
        </authorList>
    </citation>
    <scope>NUCLEOTIDE SEQUENCE [LARGE SCALE GENOMIC DNA]</scope>
    <source>
        <strain evidence="1 2">ATCC 35992</strain>
    </source>
</reference>
<keyword evidence="2" id="KW-1185">Reference proteome</keyword>
<sequence>MVDKKNNEIEDIDEEALITIITDDDEEIECVIITILEIDEYGDYIALMPVSAIDDEEEGELYLYRYSEDEDEMPVLGNIESDEEFNAVSEAFEDFLKNADEYDEILSDEDYDKFLNGGE</sequence>
<organism evidence="1 2">
    <name type="scientific">Eubacterium uniforme</name>
    <dbReference type="NCBI Taxonomy" id="39495"/>
    <lineage>
        <taxon>Bacteria</taxon>
        <taxon>Bacillati</taxon>
        <taxon>Bacillota</taxon>
        <taxon>Clostridia</taxon>
        <taxon>Eubacteriales</taxon>
        <taxon>Eubacteriaceae</taxon>
        <taxon>Eubacterium</taxon>
    </lineage>
</organism>
<name>A0A1T4VMR1_9FIRM</name>
<evidence type="ECO:0000313" key="1">
    <source>
        <dbReference type="EMBL" id="SKA66227.1"/>
    </source>
</evidence>
<dbReference type="Proteomes" id="UP000190814">
    <property type="component" value="Unassembled WGS sequence"/>
</dbReference>
<proteinExistence type="predicted"/>
<evidence type="ECO:0000313" key="2">
    <source>
        <dbReference type="Proteomes" id="UP000190814"/>
    </source>
</evidence>
<dbReference type="EMBL" id="FUXZ01000007">
    <property type="protein sequence ID" value="SKA66227.1"/>
    <property type="molecule type" value="Genomic_DNA"/>
</dbReference>
<dbReference type="RefSeq" id="WP_078766116.1">
    <property type="nucleotide sequence ID" value="NZ_FUXZ01000007.1"/>
</dbReference>
<protein>
    <submittedName>
        <fullName evidence="1">Uncharacterized protein</fullName>
    </submittedName>
</protein>
<dbReference type="InterPro" id="IPR009711">
    <property type="entry name" value="UPF0473"/>
</dbReference>
<gene>
    <name evidence="1" type="ORF">SAMN02745111_01250</name>
</gene>
<dbReference type="STRING" id="39495.SAMN02745111_01250"/>
<accession>A0A1T4VMR1</accession>
<dbReference type="OrthoDB" id="9796509at2"/>